<dbReference type="Proteomes" id="UP001059859">
    <property type="component" value="Chromosome"/>
</dbReference>
<dbReference type="RefSeq" id="WP_260652078.1">
    <property type="nucleotide sequence ID" value="NZ_CP104275.1"/>
</dbReference>
<dbReference type="EMBL" id="CP104275">
    <property type="protein sequence ID" value="UWX96802.1"/>
    <property type="molecule type" value="Genomic_DNA"/>
</dbReference>
<keyword evidence="2" id="KW-1185">Reference proteome</keyword>
<gene>
    <name evidence="1" type="ORF">N2K95_14345</name>
</gene>
<evidence type="ECO:0000313" key="2">
    <source>
        <dbReference type="Proteomes" id="UP001059859"/>
    </source>
</evidence>
<evidence type="ECO:0008006" key="3">
    <source>
        <dbReference type="Google" id="ProtNLM"/>
    </source>
</evidence>
<sequence length="53" mass="5306">MSAAQPAAVVVPPLPLAAVVVPPLPPAAVVAPETARVGPAPLCWSEGSDLLRR</sequence>
<protein>
    <recommendedName>
        <fullName evidence="3">Secreted protein</fullName>
    </recommendedName>
</protein>
<reference evidence="1" key="1">
    <citation type="submission" date="2022-09" db="EMBL/GenBank/DDBJ databases">
        <title>Novel species in genus Arthrobacter.</title>
        <authorList>
            <person name="Liu Y."/>
        </authorList>
    </citation>
    <scope>NUCLEOTIDE SEQUENCE</scope>
    <source>
        <strain evidence="1">Zg-Y815</strain>
    </source>
</reference>
<evidence type="ECO:0000313" key="1">
    <source>
        <dbReference type="EMBL" id="UWX96802.1"/>
    </source>
</evidence>
<name>A0ABY5YNY5_9MICC</name>
<accession>A0ABY5YNY5</accession>
<proteinExistence type="predicted"/>
<organism evidence="1 2">
    <name type="scientific">Arthrobacter zhaoxinii</name>
    <dbReference type="NCBI Taxonomy" id="2964616"/>
    <lineage>
        <taxon>Bacteria</taxon>
        <taxon>Bacillati</taxon>
        <taxon>Actinomycetota</taxon>
        <taxon>Actinomycetes</taxon>
        <taxon>Micrococcales</taxon>
        <taxon>Micrococcaceae</taxon>
        <taxon>Arthrobacter</taxon>
    </lineage>
</organism>